<accession>A0ABT6FF31</accession>
<evidence type="ECO:0000313" key="1">
    <source>
        <dbReference type="EMBL" id="MDG3006174.1"/>
    </source>
</evidence>
<proteinExistence type="predicted"/>
<keyword evidence="2" id="KW-1185">Reference proteome</keyword>
<dbReference type="RefSeq" id="WP_277862474.1">
    <property type="nucleotide sequence ID" value="NZ_JARRAG010000002.1"/>
</dbReference>
<organism evidence="1 2">
    <name type="scientific">Paludisphaera mucosa</name>
    <dbReference type="NCBI Taxonomy" id="3030827"/>
    <lineage>
        <taxon>Bacteria</taxon>
        <taxon>Pseudomonadati</taxon>
        <taxon>Planctomycetota</taxon>
        <taxon>Planctomycetia</taxon>
        <taxon>Isosphaerales</taxon>
        <taxon>Isosphaeraceae</taxon>
        <taxon>Paludisphaera</taxon>
    </lineage>
</organism>
<reference evidence="1 2" key="1">
    <citation type="submission" date="2023-03" db="EMBL/GenBank/DDBJ databases">
        <title>Paludisphaera mucosa sp. nov. a novel planctomycete from northern fen.</title>
        <authorList>
            <person name="Ivanova A."/>
        </authorList>
    </citation>
    <scope>NUCLEOTIDE SEQUENCE [LARGE SCALE GENOMIC DNA]</scope>
    <source>
        <strain evidence="1 2">Pla2</strain>
    </source>
</reference>
<dbReference type="Proteomes" id="UP001216907">
    <property type="component" value="Unassembled WGS sequence"/>
</dbReference>
<name>A0ABT6FF31_9BACT</name>
<protein>
    <submittedName>
        <fullName evidence="1">Uncharacterized protein</fullName>
    </submittedName>
</protein>
<dbReference type="InterPro" id="IPR029032">
    <property type="entry name" value="AhpD-like"/>
</dbReference>
<dbReference type="EMBL" id="JARRAG010000002">
    <property type="protein sequence ID" value="MDG3006174.1"/>
    <property type="molecule type" value="Genomic_DNA"/>
</dbReference>
<dbReference type="Gene3D" id="1.20.1290.10">
    <property type="entry name" value="AhpD-like"/>
    <property type="match status" value="1"/>
</dbReference>
<dbReference type="SUPFAM" id="SSF69118">
    <property type="entry name" value="AhpD-like"/>
    <property type="match status" value="1"/>
</dbReference>
<comment type="caution">
    <text evidence="1">The sequence shown here is derived from an EMBL/GenBank/DDBJ whole genome shotgun (WGS) entry which is preliminary data.</text>
</comment>
<sequence>MLANVENAPIAPRLKALLAIADKAHRDGRLVEAGDVERERAEGADDRAIHDTVLIAAAFCMYNRYEVGLGTWASRDPADYVEGGKRLAEAGYIAFDYGKLRGAWKRPEQR</sequence>
<gene>
    <name evidence="1" type="ORF">PZE19_20580</name>
</gene>
<evidence type="ECO:0000313" key="2">
    <source>
        <dbReference type="Proteomes" id="UP001216907"/>
    </source>
</evidence>